<dbReference type="EMBL" id="ADNU01000091">
    <property type="protein sequence ID" value="EFG46334.1"/>
    <property type="molecule type" value="Genomic_DNA"/>
</dbReference>
<gene>
    <name evidence="1" type="ORF">HMPREF0183_2382</name>
</gene>
<evidence type="ECO:0000313" key="1">
    <source>
        <dbReference type="EMBL" id="EFG46334.1"/>
    </source>
</evidence>
<comment type="caution">
    <text evidence="1">The sequence shown here is derived from an EMBL/GenBank/DDBJ whole genome shotgun (WGS) entry which is preliminary data.</text>
</comment>
<sequence>MGLMLKMCVWVGRVRWFSLHSKFIFLEGCRVTGRFWPKNVNKTNKKGVYSTILFEGCRVNGFWVATVGRFDWSHLRFGVEVAAPVRGTLLAVVVGALLSSVRERSSRVKVRGVNDDATHEQNDVVTHLLAGSCD</sequence>
<protein>
    <submittedName>
        <fullName evidence="1">Uncharacterized protein</fullName>
    </submittedName>
</protein>
<dbReference type="Proteomes" id="UP000005714">
    <property type="component" value="Unassembled WGS sequence"/>
</dbReference>
<accession>D4YR22</accession>
<keyword evidence="2" id="KW-1185">Reference proteome</keyword>
<reference evidence="1 2" key="1">
    <citation type="submission" date="2010-04" db="EMBL/GenBank/DDBJ databases">
        <authorList>
            <person name="Qin X."/>
            <person name="Bachman B."/>
            <person name="Battles P."/>
            <person name="Bell A."/>
            <person name="Bess C."/>
            <person name="Bickham C."/>
            <person name="Chaboub L."/>
            <person name="Chen D."/>
            <person name="Coyle M."/>
            <person name="Deiros D.R."/>
            <person name="Dinh H."/>
            <person name="Forbes L."/>
            <person name="Fowler G."/>
            <person name="Francisco L."/>
            <person name="Fu Q."/>
            <person name="Gubbala S."/>
            <person name="Hale W."/>
            <person name="Han Y."/>
            <person name="Hemphill L."/>
            <person name="Highlander S.K."/>
            <person name="Hirani K."/>
            <person name="Hogues M."/>
            <person name="Jackson L."/>
            <person name="Jakkamsetti A."/>
            <person name="Javaid M."/>
            <person name="Jiang H."/>
            <person name="Korchina V."/>
            <person name="Kovar C."/>
            <person name="Lara F."/>
            <person name="Lee S."/>
            <person name="Mata R."/>
            <person name="Mathew T."/>
            <person name="Moen C."/>
            <person name="Morales K."/>
            <person name="Munidasa M."/>
            <person name="Nazareth L."/>
            <person name="Ngo R."/>
            <person name="Nguyen L."/>
            <person name="Okwuonu G."/>
            <person name="Ongeri F."/>
            <person name="Patil S."/>
            <person name="Petrosino J."/>
            <person name="Pham C."/>
            <person name="Pham P."/>
            <person name="Pu L.-L."/>
            <person name="Puazo M."/>
            <person name="Raj R."/>
            <person name="Reid J."/>
            <person name="Rouhana J."/>
            <person name="Saada N."/>
            <person name="Shang Y."/>
            <person name="Simmons D."/>
            <person name="Thornton R."/>
            <person name="Warren J."/>
            <person name="Weissenberger G."/>
            <person name="Zhang J."/>
            <person name="Zhang L."/>
            <person name="Zhou C."/>
            <person name="Zhu D."/>
            <person name="Muzny D."/>
            <person name="Worley K."/>
            <person name="Gibbs R."/>
        </authorList>
    </citation>
    <scope>NUCLEOTIDE SEQUENCE [LARGE SCALE GENOMIC DNA]</scope>
    <source>
        <strain evidence="1 2">ATCC 49030</strain>
    </source>
</reference>
<dbReference type="AlphaFoldDB" id="D4YR22"/>
<proteinExistence type="predicted"/>
<evidence type="ECO:0000313" key="2">
    <source>
        <dbReference type="Proteomes" id="UP000005714"/>
    </source>
</evidence>
<organism evidence="1 2">
    <name type="scientific">Brevibacterium mcbrellneri ATCC 49030</name>
    <dbReference type="NCBI Taxonomy" id="585530"/>
    <lineage>
        <taxon>Bacteria</taxon>
        <taxon>Bacillati</taxon>
        <taxon>Actinomycetota</taxon>
        <taxon>Actinomycetes</taxon>
        <taxon>Micrococcales</taxon>
        <taxon>Brevibacteriaceae</taxon>
        <taxon>Brevibacterium</taxon>
    </lineage>
</organism>
<name>D4YR22_9MICO</name>